<name>A0ABY4YVK6_9MICO</name>
<keyword evidence="4" id="KW-1185">Reference proteome</keyword>
<dbReference type="SUPFAM" id="SSF54909">
    <property type="entry name" value="Dimeric alpha+beta barrel"/>
    <property type="match status" value="1"/>
</dbReference>
<feature type="domain" description="YCII-related" evidence="2">
    <location>
        <begin position="19"/>
        <end position="104"/>
    </location>
</feature>
<dbReference type="InterPro" id="IPR005545">
    <property type="entry name" value="YCII"/>
</dbReference>
<proteinExistence type="inferred from homology"/>
<dbReference type="RefSeq" id="WP_252594179.1">
    <property type="nucleotide sequence ID" value="NZ_CP099489.1"/>
</dbReference>
<accession>A0ABY4YVK6</accession>
<dbReference type="EMBL" id="CP099489">
    <property type="protein sequence ID" value="USQ80791.1"/>
    <property type="molecule type" value="Genomic_DNA"/>
</dbReference>
<evidence type="ECO:0000313" key="4">
    <source>
        <dbReference type="Proteomes" id="UP001056455"/>
    </source>
</evidence>
<dbReference type="Gene3D" id="3.30.70.1060">
    <property type="entry name" value="Dimeric alpha+beta barrel"/>
    <property type="match status" value="1"/>
</dbReference>
<reference evidence="3" key="1">
    <citation type="submission" date="2022-06" db="EMBL/GenBank/DDBJ databases">
        <title>Ornithinimicrobium HY1793.</title>
        <authorList>
            <person name="Huang Y."/>
        </authorList>
    </citation>
    <scope>NUCLEOTIDE SEQUENCE</scope>
    <source>
        <strain evidence="3">HY1793</strain>
    </source>
</reference>
<dbReference type="Pfam" id="PF03795">
    <property type="entry name" value="YCII"/>
    <property type="match status" value="1"/>
</dbReference>
<organism evidence="3 4">
    <name type="scientific">Ornithinimicrobium faecis</name>
    <dbReference type="NCBI Taxonomy" id="2934158"/>
    <lineage>
        <taxon>Bacteria</taxon>
        <taxon>Bacillati</taxon>
        <taxon>Actinomycetota</taxon>
        <taxon>Actinomycetes</taxon>
        <taxon>Micrococcales</taxon>
        <taxon>Ornithinimicrobiaceae</taxon>
        <taxon>Ornithinimicrobium</taxon>
    </lineage>
</organism>
<gene>
    <name evidence="3" type="ORF">NF556_03795</name>
</gene>
<evidence type="ECO:0000256" key="1">
    <source>
        <dbReference type="ARBA" id="ARBA00007689"/>
    </source>
</evidence>
<evidence type="ECO:0000259" key="2">
    <source>
        <dbReference type="Pfam" id="PF03795"/>
    </source>
</evidence>
<dbReference type="Proteomes" id="UP001056455">
    <property type="component" value="Chromosome"/>
</dbReference>
<protein>
    <submittedName>
        <fullName evidence="3">YciI family protein</fullName>
    </submittedName>
</protein>
<dbReference type="InterPro" id="IPR011008">
    <property type="entry name" value="Dimeric_a/b-barrel"/>
</dbReference>
<evidence type="ECO:0000313" key="3">
    <source>
        <dbReference type="EMBL" id="USQ80791.1"/>
    </source>
</evidence>
<comment type="similarity">
    <text evidence="1">Belongs to the YciI family.</text>
</comment>
<sequence length="117" mass="12706">MKFALFLMSEGEMPPWDEQTTEQQAVAMQQHDDFGAACTAREGVTILTGEALDGVPTVVRTRGGQRSVTEGPYAEAVEQLGGLYVVETPDLETLLELTKHLPPYDLQISPIGEVEAS</sequence>